<feature type="transmembrane region" description="Helical" evidence="1">
    <location>
        <begin position="112"/>
        <end position="132"/>
    </location>
</feature>
<keyword evidence="3" id="KW-1185">Reference proteome</keyword>
<accession>A0A9Q0FNN1</accession>
<dbReference type="OrthoDB" id="3209743at2759"/>
<dbReference type="Proteomes" id="UP001141552">
    <property type="component" value="Unassembled WGS sequence"/>
</dbReference>
<name>A0A9Q0FNN1_9ROSI</name>
<dbReference type="EMBL" id="JAKUCV010004871">
    <property type="protein sequence ID" value="KAJ4833752.1"/>
    <property type="molecule type" value="Genomic_DNA"/>
</dbReference>
<dbReference type="PANTHER" id="PTHR43330">
    <property type="entry name" value="METHIONINE AMINOPEPTIDASE"/>
    <property type="match status" value="1"/>
</dbReference>
<evidence type="ECO:0000256" key="1">
    <source>
        <dbReference type="SAM" id="Phobius"/>
    </source>
</evidence>
<dbReference type="PANTHER" id="PTHR43330:SF7">
    <property type="entry name" value="METHIONINE AMINOPEPTIDASE 1"/>
    <property type="match status" value="1"/>
</dbReference>
<gene>
    <name evidence="2" type="ORF">Tsubulata_038520</name>
</gene>
<dbReference type="InterPro" id="IPR036005">
    <property type="entry name" value="Creatinase/aminopeptidase-like"/>
</dbReference>
<sequence length="147" mass="16924">MVLKKAGWLYCDTKGQSRTPKMPHFDWTGYFSKDLFIWTKSLIRPYLISPKCFVPAHIELPDWAVAIKTPEQIKRMRETCRIAREVLDAAARVIRPGVTTDEINRVAYEATAFSWFLCASSVVSVILGWALYPSDLNYYFFPKSCCT</sequence>
<dbReference type="Gene3D" id="3.90.230.10">
    <property type="entry name" value="Creatinase/methionine aminopeptidase superfamily"/>
    <property type="match status" value="1"/>
</dbReference>
<keyword evidence="1" id="KW-0472">Membrane</keyword>
<reference evidence="2" key="1">
    <citation type="submission" date="2022-02" db="EMBL/GenBank/DDBJ databases">
        <authorList>
            <person name="Henning P.M."/>
            <person name="McCubbin A.G."/>
            <person name="Shore J.S."/>
        </authorList>
    </citation>
    <scope>NUCLEOTIDE SEQUENCE</scope>
    <source>
        <strain evidence="2">F60SS</strain>
        <tissue evidence="2">Leaves</tissue>
    </source>
</reference>
<proteinExistence type="predicted"/>
<organism evidence="2 3">
    <name type="scientific">Turnera subulata</name>
    <dbReference type="NCBI Taxonomy" id="218843"/>
    <lineage>
        <taxon>Eukaryota</taxon>
        <taxon>Viridiplantae</taxon>
        <taxon>Streptophyta</taxon>
        <taxon>Embryophyta</taxon>
        <taxon>Tracheophyta</taxon>
        <taxon>Spermatophyta</taxon>
        <taxon>Magnoliopsida</taxon>
        <taxon>eudicotyledons</taxon>
        <taxon>Gunneridae</taxon>
        <taxon>Pentapetalae</taxon>
        <taxon>rosids</taxon>
        <taxon>fabids</taxon>
        <taxon>Malpighiales</taxon>
        <taxon>Passifloraceae</taxon>
        <taxon>Turnera</taxon>
    </lineage>
</organism>
<evidence type="ECO:0000313" key="3">
    <source>
        <dbReference type="Proteomes" id="UP001141552"/>
    </source>
</evidence>
<keyword evidence="1" id="KW-0812">Transmembrane</keyword>
<evidence type="ECO:0000313" key="2">
    <source>
        <dbReference type="EMBL" id="KAJ4833752.1"/>
    </source>
</evidence>
<protein>
    <submittedName>
        <fullName evidence="2">Uncharacterized protein</fullName>
    </submittedName>
</protein>
<keyword evidence="1" id="KW-1133">Transmembrane helix</keyword>
<reference evidence="2" key="2">
    <citation type="journal article" date="2023" name="Plants (Basel)">
        <title>Annotation of the Turnera subulata (Passifloraceae) Draft Genome Reveals the S-Locus Evolved after the Divergence of Turneroideae from Passifloroideae in a Stepwise Manner.</title>
        <authorList>
            <person name="Henning P.M."/>
            <person name="Roalson E.H."/>
            <person name="Mir W."/>
            <person name="McCubbin A.G."/>
            <person name="Shore J.S."/>
        </authorList>
    </citation>
    <scope>NUCLEOTIDE SEQUENCE</scope>
    <source>
        <strain evidence="2">F60SS</strain>
    </source>
</reference>
<dbReference type="SUPFAM" id="SSF55920">
    <property type="entry name" value="Creatinase/aminopeptidase"/>
    <property type="match status" value="1"/>
</dbReference>
<dbReference type="GO" id="GO:0070006">
    <property type="term" value="F:metalloaminopeptidase activity"/>
    <property type="evidence" value="ECO:0007669"/>
    <property type="project" value="TreeGrafter"/>
</dbReference>
<dbReference type="GO" id="GO:0005829">
    <property type="term" value="C:cytosol"/>
    <property type="evidence" value="ECO:0007669"/>
    <property type="project" value="TreeGrafter"/>
</dbReference>
<comment type="caution">
    <text evidence="2">The sequence shown here is derived from an EMBL/GenBank/DDBJ whole genome shotgun (WGS) entry which is preliminary data.</text>
</comment>
<dbReference type="AlphaFoldDB" id="A0A9Q0FNN1"/>